<protein>
    <submittedName>
        <fullName evidence="1">Uncharacterized protein</fullName>
    </submittedName>
</protein>
<keyword evidence="2" id="KW-1185">Reference proteome</keyword>
<name>A0ACC1J6T6_9FUNG</name>
<gene>
    <name evidence="1" type="ORF">FBU59_003962</name>
</gene>
<accession>A0ACC1J6T6</accession>
<proteinExistence type="predicted"/>
<reference evidence="1" key="1">
    <citation type="submission" date="2022-07" db="EMBL/GenBank/DDBJ databases">
        <title>Phylogenomic reconstructions and comparative analyses of Kickxellomycotina fungi.</title>
        <authorList>
            <person name="Reynolds N.K."/>
            <person name="Stajich J.E."/>
            <person name="Barry K."/>
            <person name="Grigoriev I.V."/>
            <person name="Crous P."/>
            <person name="Smith M.E."/>
        </authorList>
    </citation>
    <scope>NUCLEOTIDE SEQUENCE</scope>
    <source>
        <strain evidence="1">NRRL 5244</strain>
    </source>
</reference>
<feature type="non-terminal residue" evidence="1">
    <location>
        <position position="609"/>
    </location>
</feature>
<dbReference type="Proteomes" id="UP001150603">
    <property type="component" value="Unassembled WGS sequence"/>
</dbReference>
<organism evidence="1 2">
    <name type="scientific">Linderina macrospora</name>
    <dbReference type="NCBI Taxonomy" id="4868"/>
    <lineage>
        <taxon>Eukaryota</taxon>
        <taxon>Fungi</taxon>
        <taxon>Fungi incertae sedis</taxon>
        <taxon>Zoopagomycota</taxon>
        <taxon>Kickxellomycotina</taxon>
        <taxon>Kickxellomycetes</taxon>
        <taxon>Kickxellales</taxon>
        <taxon>Kickxellaceae</taxon>
        <taxon>Linderina</taxon>
    </lineage>
</organism>
<dbReference type="EMBL" id="JANBPW010002691">
    <property type="protein sequence ID" value="KAJ1939927.1"/>
    <property type="molecule type" value="Genomic_DNA"/>
</dbReference>
<comment type="caution">
    <text evidence="1">The sequence shown here is derived from an EMBL/GenBank/DDBJ whole genome shotgun (WGS) entry which is preliminary data.</text>
</comment>
<sequence>MVPFVATTTATTTAGTGAAHGPKSAEAPTSAGSKGFDPPKTPTTPVAKLSSLAEGSSPLRVRSKTHHAEPEPTVPQIPTVPELMRVVITGLSPSLLLKVSPQEFAHQLYLFHNEQLAAFDPKQAELYKPVARRRRPTGNAPPTPSLLTVGAANGDVDAAGSAPSPLSPMAGHGFDNSSGGVVSATAPQSSVSEAAGADTVLEMQRQLMVFTQSDPHFITRLVHQHLLVELPLNRPARRSALLLHWVRIGESCRLIGDAVGWAAIAMAVTMSPIARLRETWHGIALSWKELIVSTWVPLLVEYGIYETDIDSPKGKAPAGKALIIKPQSGMANNYSYAAIPYYGPIRMHVDRIGRKLRRQYGPVIATSNGGDAASGDKALFVHHGLMFAAAKEAVDSIPSNVLERTRSVLRSRASTISLAVSSQQQQGGSPPITIPQVSTDPALLAHPYLHEYLVNMALNPMLIGDELVESDVIEYDVRFLLSISLQCEPSVADQYQQHLQDGDEDSQDRATAASALRQAPGSILPLVCPEIVPSTNILQWITPVTRTHTPQIPVHTINRSQNGSGRSGTISHIIPSSPGIPGGRLMMPDSPIARSQPTSNSLALSGPMG</sequence>
<evidence type="ECO:0000313" key="1">
    <source>
        <dbReference type="EMBL" id="KAJ1939927.1"/>
    </source>
</evidence>
<evidence type="ECO:0000313" key="2">
    <source>
        <dbReference type="Proteomes" id="UP001150603"/>
    </source>
</evidence>